<name>A0ABY2T557_9BACI</name>
<dbReference type="PANTHER" id="PTHR38733">
    <property type="entry name" value="PROTEIN MCRC"/>
    <property type="match status" value="1"/>
</dbReference>
<dbReference type="Pfam" id="PF10117">
    <property type="entry name" value="McrBC"/>
    <property type="match status" value="1"/>
</dbReference>
<dbReference type="PANTHER" id="PTHR38733:SF1">
    <property type="entry name" value="TYPE IV METHYL-DIRECTED RESTRICTION ENZYME ECOKMCRBC"/>
    <property type="match status" value="1"/>
</dbReference>
<dbReference type="EMBL" id="SZPV01000047">
    <property type="protein sequence ID" value="TKI52073.1"/>
    <property type="molecule type" value="Genomic_DNA"/>
</dbReference>
<proteinExistence type="predicted"/>
<protein>
    <recommendedName>
        <fullName evidence="3">Restriction endonuclease</fullName>
    </recommendedName>
</protein>
<sequence>MNKIQITENEKLHLDLESIEILKKSLTNFSDLPISIENNSLSFPDYTVGVIKLGDNIIEINSRNECMTMQRIFEMYAFVNSEKSLHGIIEGYDFSKSGIDDVLFTLYINICRSLVKEGLTGHFNKEVVFSKILYGEIDFTSYNPHFISLKGIPNQRVDYNLNTSSNRILKAALLKILKIEPRIQEQITIRDILVNFENVETVHYTPTILEIDKREALSIFSTNRFYNLAINMAIEILMNIKATYSNGRLESKIFLVNSNDIFEKYIRKVLKQSLKNDVRKWEKPKEFAKITFEEVSLSKSYSPDILIDYNEFAFTARAIFDVKNKKFNPDIKNADIVNSSDIYQLLFYTQTLKSVVGCLIYPSNISSEPIKINISSPGNPSLFLIGVNMNLSFKERHIELIDLVTKKILICT</sequence>
<dbReference type="Proteomes" id="UP000308539">
    <property type="component" value="Unassembled WGS sequence"/>
</dbReference>
<evidence type="ECO:0000313" key="2">
    <source>
        <dbReference type="Proteomes" id="UP000308539"/>
    </source>
</evidence>
<dbReference type="RefSeq" id="WP_025220476.1">
    <property type="nucleotide sequence ID" value="NZ_CP006837.1"/>
</dbReference>
<reference evidence="1 2" key="1">
    <citation type="submission" date="2019-04" db="EMBL/GenBank/DDBJ databases">
        <title>Lysinibacillus genome sequencing.</title>
        <authorList>
            <person name="Dunlap C."/>
        </authorList>
    </citation>
    <scope>NUCLEOTIDE SEQUENCE [LARGE SCALE GENOMIC DNA]</scope>
    <source>
        <strain evidence="1 2">NBRC 109424</strain>
    </source>
</reference>
<evidence type="ECO:0000313" key="1">
    <source>
        <dbReference type="EMBL" id="TKI52073.1"/>
    </source>
</evidence>
<gene>
    <name evidence="1" type="ORF">FC752_20025</name>
</gene>
<accession>A0ABY2T557</accession>
<comment type="caution">
    <text evidence="1">The sequence shown here is derived from an EMBL/GenBank/DDBJ whole genome shotgun (WGS) entry which is preliminary data.</text>
</comment>
<dbReference type="InterPro" id="IPR019292">
    <property type="entry name" value="McrC"/>
</dbReference>
<evidence type="ECO:0008006" key="3">
    <source>
        <dbReference type="Google" id="ProtNLM"/>
    </source>
</evidence>
<keyword evidence="2" id="KW-1185">Reference proteome</keyword>
<organism evidence="1 2">
    <name type="scientific">Lysinibacillus varians</name>
    <dbReference type="NCBI Taxonomy" id="1145276"/>
    <lineage>
        <taxon>Bacteria</taxon>
        <taxon>Bacillati</taxon>
        <taxon>Bacillota</taxon>
        <taxon>Bacilli</taxon>
        <taxon>Bacillales</taxon>
        <taxon>Bacillaceae</taxon>
        <taxon>Lysinibacillus</taxon>
    </lineage>
</organism>